<dbReference type="PANTHER" id="PTHR12466:SF8">
    <property type="entry name" value="PARAFIBROMIN"/>
    <property type="match status" value="1"/>
</dbReference>
<evidence type="ECO:0000259" key="2">
    <source>
        <dbReference type="Pfam" id="PF16050"/>
    </source>
</evidence>
<accession>A0A0D3L0J9</accession>
<evidence type="ECO:0000313" key="3">
    <source>
        <dbReference type="EnsemblProtists" id="EOD41534"/>
    </source>
</evidence>
<dbReference type="HOGENOM" id="CLU_748923_0_0_1"/>
<dbReference type="GO" id="GO:0006368">
    <property type="term" value="P:transcription elongation by RNA polymerase II"/>
    <property type="evidence" value="ECO:0007669"/>
    <property type="project" value="InterPro"/>
</dbReference>
<dbReference type="RefSeq" id="XP_005793963.1">
    <property type="nucleotide sequence ID" value="XM_005793906.1"/>
</dbReference>
<dbReference type="KEGG" id="ehx:EMIHUDRAFT_460924"/>
<feature type="domain" description="Paf1 complex subunit Cdc73 N-terminal" evidence="2">
    <location>
        <begin position="9"/>
        <end position="260"/>
    </location>
</feature>
<dbReference type="PaxDb" id="2903-EOD41534"/>
<organism evidence="3 4">
    <name type="scientific">Emiliania huxleyi (strain CCMP1516)</name>
    <dbReference type="NCBI Taxonomy" id="280463"/>
    <lineage>
        <taxon>Eukaryota</taxon>
        <taxon>Haptista</taxon>
        <taxon>Haptophyta</taxon>
        <taxon>Prymnesiophyceae</taxon>
        <taxon>Isochrysidales</taxon>
        <taxon>Noelaerhabdaceae</taxon>
        <taxon>Emiliania</taxon>
    </lineage>
</organism>
<proteinExistence type="predicted"/>
<dbReference type="PANTHER" id="PTHR12466">
    <property type="entry name" value="CDC73 DOMAIN PROTEIN"/>
    <property type="match status" value="1"/>
</dbReference>
<reference evidence="4" key="1">
    <citation type="journal article" date="2013" name="Nature">
        <title>Pan genome of the phytoplankton Emiliania underpins its global distribution.</title>
        <authorList>
            <person name="Read B.A."/>
            <person name="Kegel J."/>
            <person name="Klute M.J."/>
            <person name="Kuo A."/>
            <person name="Lefebvre S.C."/>
            <person name="Maumus F."/>
            <person name="Mayer C."/>
            <person name="Miller J."/>
            <person name="Monier A."/>
            <person name="Salamov A."/>
            <person name="Young J."/>
            <person name="Aguilar M."/>
            <person name="Claverie J.M."/>
            <person name="Frickenhaus S."/>
            <person name="Gonzalez K."/>
            <person name="Herman E.K."/>
            <person name="Lin Y.C."/>
            <person name="Napier J."/>
            <person name="Ogata H."/>
            <person name="Sarno A.F."/>
            <person name="Shmutz J."/>
            <person name="Schroeder D."/>
            <person name="de Vargas C."/>
            <person name="Verret F."/>
            <person name="von Dassow P."/>
            <person name="Valentin K."/>
            <person name="Van de Peer Y."/>
            <person name="Wheeler G."/>
            <person name="Dacks J.B."/>
            <person name="Delwiche C.F."/>
            <person name="Dyhrman S.T."/>
            <person name="Glockner G."/>
            <person name="John U."/>
            <person name="Richards T."/>
            <person name="Worden A.Z."/>
            <person name="Zhang X."/>
            <person name="Grigoriev I.V."/>
            <person name="Allen A.E."/>
            <person name="Bidle K."/>
            <person name="Borodovsky M."/>
            <person name="Bowler C."/>
            <person name="Brownlee C."/>
            <person name="Cock J.M."/>
            <person name="Elias M."/>
            <person name="Gladyshev V.N."/>
            <person name="Groth M."/>
            <person name="Guda C."/>
            <person name="Hadaegh A."/>
            <person name="Iglesias-Rodriguez M.D."/>
            <person name="Jenkins J."/>
            <person name="Jones B.M."/>
            <person name="Lawson T."/>
            <person name="Leese F."/>
            <person name="Lindquist E."/>
            <person name="Lobanov A."/>
            <person name="Lomsadze A."/>
            <person name="Malik S.B."/>
            <person name="Marsh M.E."/>
            <person name="Mackinder L."/>
            <person name="Mock T."/>
            <person name="Mueller-Roeber B."/>
            <person name="Pagarete A."/>
            <person name="Parker M."/>
            <person name="Probert I."/>
            <person name="Quesneville H."/>
            <person name="Raines C."/>
            <person name="Rensing S.A."/>
            <person name="Riano-Pachon D.M."/>
            <person name="Richier S."/>
            <person name="Rokitta S."/>
            <person name="Shiraiwa Y."/>
            <person name="Soanes D.M."/>
            <person name="van der Giezen M."/>
            <person name="Wahlund T.M."/>
            <person name="Williams B."/>
            <person name="Wilson W."/>
            <person name="Wolfe G."/>
            <person name="Wurch L.L."/>
        </authorList>
    </citation>
    <scope>NUCLEOTIDE SEQUENCE</scope>
</reference>
<dbReference type="eggNOG" id="KOG3786">
    <property type="taxonomic scope" value="Eukaryota"/>
</dbReference>
<dbReference type="EnsemblProtists" id="EOD41534">
    <property type="protein sequence ID" value="EOD41534"/>
    <property type="gene ID" value="EMIHUDRAFT_460924"/>
</dbReference>
<protein>
    <recommendedName>
        <fullName evidence="2">Paf1 complex subunit Cdc73 N-terminal domain-containing protein</fullName>
    </recommendedName>
</protein>
<dbReference type="InterPro" id="IPR007852">
    <property type="entry name" value="Cdc73/Parafibromin"/>
</dbReference>
<evidence type="ECO:0000256" key="1">
    <source>
        <dbReference type="SAM" id="MobiDB-lite"/>
    </source>
</evidence>
<evidence type="ECO:0000313" key="4">
    <source>
        <dbReference type="Proteomes" id="UP000013827"/>
    </source>
</evidence>
<sequence length="370" mass="39905">MQDIADTLSDPLTLLRRFTMTKQPVKLVGDYLVFGRVRFPRAAPTAYRASTKGKPFYPVDALWFLLQKQSLKPGEYLRECTSNQMMPVSRPDQRALLAYLNGTADSSPAIDMTGATIVTAEPVPADEGATSAAAPMELDEPDDLEDAQAREEAAAAVAKAAAEKEREEAAGKAALAALLAGPHAQVAVEADGGADAADGDGGGGGGAEAAAPDGDGKKKKSKNMMGAAKAYIKADRAATAAILKREKTLRDRRAILCAPGVLLLPHHPPDRTSRWIRDCGGMVKSWNVEKYAFSKEKVNQHDVAVTVSSFWQAVHKSMTVKSWNVEKYAFSKEKVNQHDVAVTVSSFWQAVHKSMTVQKPHLLMKPHQLS</sequence>
<dbReference type="Pfam" id="PF16050">
    <property type="entry name" value="CDC73_N"/>
    <property type="match status" value="1"/>
</dbReference>
<dbReference type="GO" id="GO:0032968">
    <property type="term" value="P:positive regulation of transcription elongation by RNA polymerase II"/>
    <property type="evidence" value="ECO:0007669"/>
    <property type="project" value="TreeGrafter"/>
</dbReference>
<name>A0A0D3L0J9_EMIH1</name>
<dbReference type="Proteomes" id="UP000013827">
    <property type="component" value="Unassembled WGS sequence"/>
</dbReference>
<keyword evidence="4" id="KW-1185">Reference proteome</keyword>
<dbReference type="GO" id="GO:0016593">
    <property type="term" value="C:Cdc73/Paf1 complex"/>
    <property type="evidence" value="ECO:0007669"/>
    <property type="project" value="InterPro"/>
</dbReference>
<feature type="region of interest" description="Disordered" evidence="1">
    <location>
        <begin position="192"/>
        <end position="222"/>
    </location>
</feature>
<dbReference type="GO" id="GO:0000993">
    <property type="term" value="F:RNA polymerase II complex binding"/>
    <property type="evidence" value="ECO:0007669"/>
    <property type="project" value="TreeGrafter"/>
</dbReference>
<dbReference type="STRING" id="2903.R1G6V9"/>
<dbReference type="InterPro" id="IPR032041">
    <property type="entry name" value="Cdc73_N"/>
</dbReference>
<reference evidence="3" key="2">
    <citation type="submission" date="2024-10" db="UniProtKB">
        <authorList>
            <consortium name="EnsemblProtists"/>
        </authorList>
    </citation>
    <scope>IDENTIFICATION</scope>
</reference>
<dbReference type="GeneID" id="17286804"/>
<dbReference type="AlphaFoldDB" id="A0A0D3L0J9"/>